<reference evidence="1 2" key="1">
    <citation type="submission" date="2017-11" db="EMBL/GenBank/DDBJ databases">
        <title>De novo assembly and phasing of dikaryotic genomes from two isolates of Puccinia coronata f. sp. avenae, the causal agent of oat crown rust.</title>
        <authorList>
            <person name="Miller M.E."/>
            <person name="Zhang Y."/>
            <person name="Omidvar V."/>
            <person name="Sperschneider J."/>
            <person name="Schwessinger B."/>
            <person name="Raley C."/>
            <person name="Palmer J.M."/>
            <person name="Garnica D."/>
            <person name="Upadhyaya N."/>
            <person name="Rathjen J."/>
            <person name="Taylor J.M."/>
            <person name="Park R.F."/>
            <person name="Dodds P.N."/>
            <person name="Hirsch C.D."/>
            <person name="Kianian S.F."/>
            <person name="Figueroa M."/>
        </authorList>
    </citation>
    <scope>NUCLEOTIDE SEQUENCE [LARGE SCALE GENOMIC DNA]</scope>
    <source>
        <strain evidence="1">12NC29</strain>
    </source>
</reference>
<sequence>MGSGARGARPPGYEASSFPMGGLKSQGALAYDHMCQICCMSDLHPKSAVSWGMAANLDRHSMGQLMDRQVSGILAAIGPCRRDARFNSSHLEVGASGILTAFGP</sequence>
<keyword evidence="2" id="KW-1185">Reference proteome</keyword>
<evidence type="ECO:0000313" key="2">
    <source>
        <dbReference type="Proteomes" id="UP000235388"/>
    </source>
</evidence>
<dbReference type="EMBL" id="PGCJ01000934">
    <property type="protein sequence ID" value="PLW13963.1"/>
    <property type="molecule type" value="Genomic_DNA"/>
</dbReference>
<proteinExistence type="predicted"/>
<accession>A0A2N5SL51</accession>
<name>A0A2N5SL51_9BASI</name>
<evidence type="ECO:0000313" key="1">
    <source>
        <dbReference type="EMBL" id="PLW13963.1"/>
    </source>
</evidence>
<gene>
    <name evidence="1" type="ORF">PCANC_13976</name>
</gene>
<protein>
    <submittedName>
        <fullName evidence="1">Uncharacterized protein</fullName>
    </submittedName>
</protein>
<dbReference type="Proteomes" id="UP000235388">
    <property type="component" value="Unassembled WGS sequence"/>
</dbReference>
<dbReference type="AlphaFoldDB" id="A0A2N5SL51"/>
<comment type="caution">
    <text evidence="1">The sequence shown here is derived from an EMBL/GenBank/DDBJ whole genome shotgun (WGS) entry which is preliminary data.</text>
</comment>
<organism evidence="1 2">
    <name type="scientific">Puccinia coronata f. sp. avenae</name>
    <dbReference type="NCBI Taxonomy" id="200324"/>
    <lineage>
        <taxon>Eukaryota</taxon>
        <taxon>Fungi</taxon>
        <taxon>Dikarya</taxon>
        <taxon>Basidiomycota</taxon>
        <taxon>Pucciniomycotina</taxon>
        <taxon>Pucciniomycetes</taxon>
        <taxon>Pucciniales</taxon>
        <taxon>Pucciniaceae</taxon>
        <taxon>Puccinia</taxon>
    </lineage>
</organism>